<dbReference type="KEGG" id="apro:F751_0852"/>
<evidence type="ECO:0000256" key="9">
    <source>
        <dbReference type="ARBA" id="ARBA00023242"/>
    </source>
</evidence>
<keyword evidence="4 10" id="KW-0698">rRNA processing</keyword>
<evidence type="ECO:0000256" key="6">
    <source>
        <dbReference type="ARBA" id="ARBA00022741"/>
    </source>
</evidence>
<name>A0A087SPD9_AUXPR</name>
<evidence type="ECO:0000256" key="2">
    <source>
        <dbReference type="ARBA" id="ARBA00022490"/>
    </source>
</evidence>
<feature type="region of interest" description="NMPbind" evidence="10">
    <location>
        <begin position="37"/>
        <end position="60"/>
    </location>
</feature>
<comment type="catalytic activity">
    <reaction evidence="10">
        <text>ATP + H2O = ADP + phosphate + H(+)</text>
        <dbReference type="Rhea" id="RHEA:13065"/>
        <dbReference type="ChEBI" id="CHEBI:15377"/>
        <dbReference type="ChEBI" id="CHEBI:15378"/>
        <dbReference type="ChEBI" id="CHEBI:30616"/>
        <dbReference type="ChEBI" id="CHEBI:43474"/>
        <dbReference type="ChEBI" id="CHEBI:456216"/>
    </reaction>
</comment>
<keyword evidence="7 10" id="KW-0418">Kinase</keyword>
<feature type="binding site" evidence="10">
    <location>
        <position position="19"/>
    </location>
    <ligand>
        <name>ATP</name>
        <dbReference type="ChEBI" id="CHEBI:30616"/>
    </ligand>
</feature>
<feature type="binding site" evidence="10">
    <location>
        <position position="20"/>
    </location>
    <ligand>
        <name>ATP</name>
        <dbReference type="ChEBI" id="CHEBI:30616"/>
    </ligand>
</feature>
<evidence type="ECO:0000256" key="7">
    <source>
        <dbReference type="ARBA" id="ARBA00022777"/>
    </source>
</evidence>
<feature type="binding site" evidence="10">
    <location>
        <position position="22"/>
    </location>
    <ligand>
        <name>ATP</name>
        <dbReference type="ChEBI" id="CHEBI:30616"/>
    </ligand>
</feature>
<feature type="region of interest" description="LID" evidence="10">
    <location>
        <begin position="112"/>
        <end position="122"/>
    </location>
</feature>
<accession>A0A087SPD9</accession>
<dbReference type="AlphaFoldDB" id="A0A087SPD9"/>
<dbReference type="GO" id="GO:0042274">
    <property type="term" value="P:ribosomal small subunit biogenesis"/>
    <property type="evidence" value="ECO:0007669"/>
    <property type="project" value="UniProtKB-UniRule"/>
</dbReference>
<comment type="subunit">
    <text evidence="10">Interacts with small ribosomal subunit protein uS11. Not a structural component of 43S pre-ribosomes, but transiently interacts with them by binding to uS11.</text>
</comment>
<dbReference type="PANTHER" id="PTHR12595">
    <property type="entry name" value="POS9-ACTIVATING FACTOR FAP7-RELATED"/>
    <property type="match status" value="1"/>
</dbReference>
<dbReference type="GO" id="GO:0016887">
    <property type="term" value="F:ATP hydrolysis activity"/>
    <property type="evidence" value="ECO:0007669"/>
    <property type="project" value="UniProtKB-UniRule"/>
</dbReference>
<dbReference type="GeneID" id="23612243"/>
<keyword evidence="3 10" id="KW-0690">Ribosome biogenesis</keyword>
<keyword evidence="9 10" id="KW-0539">Nucleus</keyword>
<dbReference type="EC" id="2.7.4.3" evidence="10"/>
<feature type="binding site" evidence="10">
    <location>
        <position position="113"/>
    </location>
    <ligand>
        <name>ATP</name>
        <dbReference type="ChEBI" id="CHEBI:30616"/>
    </ligand>
</feature>
<evidence type="ECO:0000256" key="1">
    <source>
        <dbReference type="ARBA" id="ARBA00000582"/>
    </source>
</evidence>
<dbReference type="STRING" id="3075.A0A087SPD9"/>
<dbReference type="Proteomes" id="UP000028924">
    <property type="component" value="Unassembled WGS sequence"/>
</dbReference>
<evidence type="ECO:0000256" key="8">
    <source>
        <dbReference type="ARBA" id="ARBA00022840"/>
    </source>
</evidence>
<comment type="catalytic activity">
    <reaction evidence="1 10">
        <text>AMP + ATP = 2 ADP</text>
        <dbReference type="Rhea" id="RHEA:12973"/>
        <dbReference type="ChEBI" id="CHEBI:30616"/>
        <dbReference type="ChEBI" id="CHEBI:456215"/>
        <dbReference type="ChEBI" id="CHEBI:456216"/>
        <dbReference type="EC" id="2.7.4.3"/>
    </reaction>
</comment>
<sequence length="179" mass="19826">MTGSRAGPNILITGTPGTGKTTTAELVAGATGLRHLNVGALVKEQELHSGWDEEFDCHVIDEDKVCDALEDIMTAGANIVDHHGCDFFPERWFDLVVVLQADNTILWERLEKRKYGLNKIQENVQCEIMHVIVEEALESYRQDIVQVLPSNTVPEMESNVDRICAWVAAWKQAAQAGPA</sequence>
<dbReference type="HAMAP" id="MF_00039">
    <property type="entry name" value="Adenylate_kinase_AK6"/>
    <property type="match status" value="1"/>
</dbReference>
<feature type="binding site" evidence="10">
    <location>
        <position position="21"/>
    </location>
    <ligand>
        <name>ATP</name>
        <dbReference type="ChEBI" id="CHEBI:30616"/>
    </ligand>
</feature>
<comment type="subcellular location">
    <subcellularLocation>
        <location evidence="10">Cytoplasm</location>
    </subcellularLocation>
    <subcellularLocation>
        <location evidence="10">Nucleus</location>
    </subcellularLocation>
</comment>
<feature type="binding site" evidence="10">
    <location>
        <position position="17"/>
    </location>
    <ligand>
        <name>ATP</name>
        <dbReference type="ChEBI" id="CHEBI:30616"/>
    </ligand>
</feature>
<dbReference type="InterPro" id="IPR027417">
    <property type="entry name" value="P-loop_NTPase"/>
</dbReference>
<comment type="function">
    <text evidence="10">Broad-specificity nucleoside monophosphate (NMP) kinase that catalyzes the reversible transfer of the terminal phosphate group between nucleoside triphosphates and monophosphates. Has also ATPase activity. Involved in the late cytoplasmic maturation steps of the 40S ribosomal particles, specifically 18S rRNA maturation. While NMP activity is not required for ribosome maturation, ATPase activity is. Associates transiently with small ribosomal subunit protein uS11. ATP hydrolysis breaks the interaction with uS11. May temporarily remove uS11 from the ribosome to enable a conformational change of the ribosomal RNA that is needed for the final maturation step of the small ribosomal subunit. Its NMP activity may have a role in nuclear energy homeostasis.</text>
</comment>
<dbReference type="Gene3D" id="3.40.50.300">
    <property type="entry name" value="P-loop containing nucleotide triphosphate hydrolases"/>
    <property type="match status" value="1"/>
</dbReference>
<dbReference type="GO" id="GO:0006364">
    <property type="term" value="P:rRNA processing"/>
    <property type="evidence" value="ECO:0007669"/>
    <property type="project" value="UniProtKB-KW"/>
</dbReference>
<evidence type="ECO:0000256" key="3">
    <source>
        <dbReference type="ARBA" id="ARBA00022517"/>
    </source>
</evidence>
<organism evidence="11 12">
    <name type="scientific">Auxenochlorella protothecoides</name>
    <name type="common">Green microalga</name>
    <name type="synonym">Chlorella protothecoides</name>
    <dbReference type="NCBI Taxonomy" id="3075"/>
    <lineage>
        <taxon>Eukaryota</taxon>
        <taxon>Viridiplantae</taxon>
        <taxon>Chlorophyta</taxon>
        <taxon>core chlorophytes</taxon>
        <taxon>Trebouxiophyceae</taxon>
        <taxon>Chlorellales</taxon>
        <taxon>Chlorellaceae</taxon>
        <taxon>Auxenochlorella</taxon>
    </lineage>
</organism>
<keyword evidence="6 10" id="KW-0547">Nucleotide-binding</keyword>
<dbReference type="GO" id="GO:0005524">
    <property type="term" value="F:ATP binding"/>
    <property type="evidence" value="ECO:0007669"/>
    <property type="project" value="UniProtKB-KW"/>
</dbReference>
<dbReference type="GO" id="GO:0005634">
    <property type="term" value="C:nucleus"/>
    <property type="evidence" value="ECO:0007669"/>
    <property type="project" value="UniProtKB-SubCell"/>
</dbReference>
<comment type="caution">
    <text evidence="10">Lacks conserved residue(s) required for the propagation of feature annotation.</text>
</comment>
<protein>
    <recommendedName>
        <fullName evidence="10">Adenylate kinase isoenzyme 6 homolog</fullName>
        <shortName evidence="10">AK6</shortName>
        <ecNumber evidence="10">2.7.4.3</ecNumber>
    </recommendedName>
    <alternativeName>
        <fullName evidence="10">Dual activity adenylate kinase/ATPase</fullName>
        <shortName evidence="10">AK/ATPase</shortName>
    </alternativeName>
</protein>
<evidence type="ECO:0000313" key="12">
    <source>
        <dbReference type="Proteomes" id="UP000028924"/>
    </source>
</evidence>
<evidence type="ECO:0000313" key="11">
    <source>
        <dbReference type="EMBL" id="KFM27593.1"/>
    </source>
</evidence>
<keyword evidence="2 10" id="KW-0963">Cytoplasm</keyword>
<keyword evidence="5 10" id="KW-0808">Transferase</keyword>
<dbReference type="GO" id="GO:0004017">
    <property type="term" value="F:AMP kinase activity"/>
    <property type="evidence" value="ECO:0007669"/>
    <property type="project" value="UniProtKB-UniRule"/>
</dbReference>
<dbReference type="PANTHER" id="PTHR12595:SF0">
    <property type="entry name" value="ADENYLATE KINASE ISOENZYME 6"/>
    <property type="match status" value="1"/>
</dbReference>
<evidence type="ECO:0000256" key="10">
    <source>
        <dbReference type="HAMAP-Rule" id="MF_03173"/>
    </source>
</evidence>
<proteinExistence type="inferred from homology"/>
<dbReference type="InterPro" id="IPR020618">
    <property type="entry name" value="Adenyl_kinase_AK6"/>
</dbReference>
<keyword evidence="12" id="KW-1185">Reference proteome</keyword>
<dbReference type="EMBL" id="KL662152">
    <property type="protein sequence ID" value="KFM27593.1"/>
    <property type="molecule type" value="Genomic_DNA"/>
</dbReference>
<dbReference type="RefSeq" id="XP_011400576.1">
    <property type="nucleotide sequence ID" value="XM_011402274.1"/>
</dbReference>
<dbReference type="SUPFAM" id="SSF52540">
    <property type="entry name" value="P-loop containing nucleoside triphosphate hydrolases"/>
    <property type="match status" value="1"/>
</dbReference>
<dbReference type="eggNOG" id="KOG3347">
    <property type="taxonomic scope" value="Eukaryota"/>
</dbReference>
<dbReference type="Pfam" id="PF13238">
    <property type="entry name" value="AAA_18"/>
    <property type="match status" value="1"/>
</dbReference>
<dbReference type="GO" id="GO:0005737">
    <property type="term" value="C:cytoplasm"/>
    <property type="evidence" value="ECO:0007669"/>
    <property type="project" value="UniProtKB-SubCell"/>
</dbReference>
<evidence type="ECO:0000256" key="4">
    <source>
        <dbReference type="ARBA" id="ARBA00022552"/>
    </source>
</evidence>
<gene>
    <name evidence="11" type="ORF">F751_0852</name>
</gene>
<reference evidence="11 12" key="1">
    <citation type="journal article" date="2014" name="BMC Genomics">
        <title>Oil accumulation mechanisms of the oleaginous microalga Chlorella protothecoides revealed through its genome, transcriptomes, and proteomes.</title>
        <authorList>
            <person name="Gao C."/>
            <person name="Wang Y."/>
            <person name="Shen Y."/>
            <person name="Yan D."/>
            <person name="He X."/>
            <person name="Dai J."/>
            <person name="Wu Q."/>
        </authorList>
    </citation>
    <scope>NUCLEOTIDE SEQUENCE [LARGE SCALE GENOMIC DNA]</scope>
    <source>
        <strain evidence="11 12">0710</strain>
    </source>
</reference>
<dbReference type="OrthoDB" id="10251185at2759"/>
<keyword evidence="8 10" id="KW-0067">ATP-binding</keyword>
<evidence type="ECO:0000256" key="5">
    <source>
        <dbReference type="ARBA" id="ARBA00022679"/>
    </source>
</evidence>
<comment type="similarity">
    <text evidence="10">Belongs to the adenylate kinase family. AK6 subfamily.</text>
</comment>
<dbReference type="FunFam" id="3.40.50.300:FF:000372">
    <property type="entry name" value="Adenylate kinase isoenzyme 6 homolog"/>
    <property type="match status" value="1"/>
</dbReference>